<comment type="subcellular location">
    <subcellularLocation>
        <location evidence="1">Membrane</location>
        <topology evidence="1">Multi-pass membrane protein</topology>
    </subcellularLocation>
</comment>
<dbReference type="Pfam" id="PF20519">
    <property type="entry name" value="Polycystin_dom"/>
    <property type="match status" value="1"/>
</dbReference>
<keyword evidence="8" id="KW-0175">Coiled coil</keyword>
<organism evidence="13">
    <name type="scientific">Hemiselmis andersenii</name>
    <name type="common">Cryptophyte alga</name>
    <dbReference type="NCBI Taxonomy" id="464988"/>
    <lineage>
        <taxon>Eukaryota</taxon>
        <taxon>Cryptophyceae</taxon>
        <taxon>Cryptomonadales</taxon>
        <taxon>Hemiselmidaceae</taxon>
        <taxon>Hemiselmis</taxon>
    </lineage>
</organism>
<feature type="compositionally biased region" description="Basic and acidic residues" evidence="9">
    <location>
        <begin position="600"/>
        <end position="609"/>
    </location>
</feature>
<feature type="region of interest" description="Disordered" evidence="9">
    <location>
        <begin position="592"/>
        <end position="631"/>
    </location>
</feature>
<keyword evidence="5 10" id="KW-0472">Membrane</keyword>
<evidence type="ECO:0000256" key="3">
    <source>
        <dbReference type="ARBA" id="ARBA00022692"/>
    </source>
</evidence>
<evidence type="ECO:0000256" key="8">
    <source>
        <dbReference type="SAM" id="Coils"/>
    </source>
</evidence>
<dbReference type="InterPro" id="IPR046791">
    <property type="entry name" value="Polycystin_dom"/>
</dbReference>
<dbReference type="PRINTS" id="PR01433">
    <property type="entry name" value="POLYCYSTIN2"/>
</dbReference>
<dbReference type="InterPro" id="IPR013122">
    <property type="entry name" value="PKD1_2_channel"/>
</dbReference>
<dbReference type="GO" id="GO:0016020">
    <property type="term" value="C:membrane"/>
    <property type="evidence" value="ECO:0007669"/>
    <property type="project" value="UniProtKB-SubCell"/>
</dbReference>
<evidence type="ECO:0000256" key="1">
    <source>
        <dbReference type="ARBA" id="ARBA00004141"/>
    </source>
</evidence>
<dbReference type="InterPro" id="IPR051223">
    <property type="entry name" value="Polycystin"/>
</dbReference>
<dbReference type="PANTHER" id="PTHR10877">
    <property type="entry name" value="POLYCYSTIN FAMILY MEMBER"/>
    <property type="match status" value="1"/>
</dbReference>
<protein>
    <submittedName>
        <fullName evidence="13">Uncharacterized protein</fullName>
    </submittedName>
</protein>
<proteinExistence type="inferred from homology"/>
<reference evidence="13" key="1">
    <citation type="submission" date="2021-01" db="EMBL/GenBank/DDBJ databases">
        <authorList>
            <person name="Corre E."/>
            <person name="Pelletier E."/>
            <person name="Niang G."/>
            <person name="Scheremetjew M."/>
            <person name="Finn R."/>
            <person name="Kale V."/>
            <person name="Holt S."/>
            <person name="Cochrane G."/>
            <person name="Meng A."/>
            <person name="Brown T."/>
            <person name="Cohen L."/>
        </authorList>
    </citation>
    <scope>NUCLEOTIDE SEQUENCE</scope>
    <source>
        <strain evidence="13">CCMP644</strain>
    </source>
</reference>
<feature type="transmembrane region" description="Helical" evidence="10">
    <location>
        <begin position="479"/>
        <end position="500"/>
    </location>
</feature>
<accession>A0A6T8MAM1</accession>
<dbReference type="PANTHER" id="PTHR10877:SF183">
    <property type="entry name" value="AT14535P-RELATED"/>
    <property type="match status" value="1"/>
</dbReference>
<feature type="coiled-coil region" evidence="8">
    <location>
        <begin position="674"/>
        <end position="701"/>
    </location>
</feature>
<feature type="domain" description="Polycystin" evidence="12">
    <location>
        <begin position="135"/>
        <end position="337"/>
    </location>
</feature>
<feature type="compositionally biased region" description="Basic and acidic residues" evidence="9">
    <location>
        <begin position="54"/>
        <end position="65"/>
    </location>
</feature>
<keyword evidence="3 10" id="KW-0812">Transmembrane</keyword>
<evidence type="ECO:0000256" key="10">
    <source>
        <dbReference type="SAM" id="Phobius"/>
    </source>
</evidence>
<sequence length="711" mass="79603">MPRGRRGRRHRRQEGRGESPGGDSDDHVHSHDGDSSPSHSSPVHRHSSRGIGLGHEEYHDGHLDSIDDEGGGRKKKGIWRQIVDGVFYDNPKLWESTSYLVFVAIFCMVSISAQGGAADPVAFQLTTNIREIFKGFEEIGSLGEWWDFVEGDLLRGVYPSTWYNDEPISLRDRRTVNLEYLLLGAVGIRQLRVTNSSCAILPGLEEQVFDCYGEFSSETEFTEPFGPLIPGTDIHEYRYVTARERGCTLGCGTTGSFGVSYPGGGYSLSLPSKDDLSTADVSRVTIQQLKSNLWIDRSTRAVMVEFNVYNVPNDLAATVNLILEMPAAGGVVPTTDILLMRIGHLYPEHISVTILATEGVMLLMVLVYTGIELSSWRKLGTVPYFQDLWHWFDWINFVLFFAAFGLRYAAFINASSIIFPPAEDEFAFYAGAGNFVELWKNVMGMNSFFTWFKIFKYFSHIPFMSRLVNVMGAAAEDCVAFMICFFVVFFGFVIAFFLSYGTQVENYSTISRCCYTLYLLTLGDFDFPELLKFNKLLGPIYFIMFSLLSLVLLLNMFVAIVMEGYDVVKESEEKVSIVEFIRKSFGIKQVNDSDGADDAGGEHHKDDHHRNKQHTPRQGTGGAHAKPASVGRHRVAPTALAGATTVANNQGWMSEGTGAEMKPSEIVVDNRELISAMLEMRAEMKNEIMKLSNRVKNLTDTRREKAPGFIE</sequence>
<feature type="compositionally biased region" description="Basic and acidic residues" evidence="9">
    <location>
        <begin position="24"/>
        <end position="34"/>
    </location>
</feature>
<dbReference type="InterPro" id="IPR003915">
    <property type="entry name" value="PKD_2"/>
</dbReference>
<keyword evidence="4 10" id="KW-1133">Transmembrane helix</keyword>
<feature type="region of interest" description="Disordered" evidence="9">
    <location>
        <begin position="1"/>
        <end position="73"/>
    </location>
</feature>
<feature type="transmembrane region" description="Helical" evidence="10">
    <location>
        <begin position="350"/>
        <end position="371"/>
    </location>
</feature>
<evidence type="ECO:0000256" key="2">
    <source>
        <dbReference type="ARBA" id="ARBA00007200"/>
    </source>
</evidence>
<evidence type="ECO:0000256" key="5">
    <source>
        <dbReference type="ARBA" id="ARBA00023136"/>
    </source>
</evidence>
<feature type="transmembrane region" description="Helical" evidence="10">
    <location>
        <begin position="540"/>
        <end position="562"/>
    </location>
</feature>
<dbReference type="EMBL" id="HBFX01020248">
    <property type="protein sequence ID" value="CAD8957775.1"/>
    <property type="molecule type" value="Transcribed_RNA"/>
</dbReference>
<dbReference type="Pfam" id="PF08016">
    <property type="entry name" value="PKD_channel"/>
    <property type="match status" value="1"/>
</dbReference>
<keyword evidence="6" id="KW-0325">Glycoprotein</keyword>
<evidence type="ECO:0000256" key="6">
    <source>
        <dbReference type="ARBA" id="ARBA00023180"/>
    </source>
</evidence>
<evidence type="ECO:0000256" key="7">
    <source>
        <dbReference type="PIRSR" id="PIRSR603915-2"/>
    </source>
</evidence>
<evidence type="ECO:0000259" key="12">
    <source>
        <dbReference type="Pfam" id="PF20519"/>
    </source>
</evidence>
<evidence type="ECO:0000313" key="13">
    <source>
        <dbReference type="EMBL" id="CAD8957775.1"/>
    </source>
</evidence>
<evidence type="ECO:0000256" key="9">
    <source>
        <dbReference type="SAM" id="MobiDB-lite"/>
    </source>
</evidence>
<gene>
    <name evidence="13" type="ORF">HAND00432_LOCUS12314</name>
</gene>
<feature type="domain" description="Polycystin cation channel PKD1/PKD2" evidence="11">
    <location>
        <begin position="348"/>
        <end position="568"/>
    </location>
</feature>
<evidence type="ECO:0000256" key="4">
    <source>
        <dbReference type="ARBA" id="ARBA00022989"/>
    </source>
</evidence>
<dbReference type="GO" id="GO:0005509">
    <property type="term" value="F:calcium ion binding"/>
    <property type="evidence" value="ECO:0007669"/>
    <property type="project" value="InterPro"/>
</dbReference>
<evidence type="ECO:0000259" key="11">
    <source>
        <dbReference type="Pfam" id="PF08016"/>
    </source>
</evidence>
<dbReference type="Gene3D" id="1.10.287.70">
    <property type="match status" value="1"/>
</dbReference>
<comment type="similarity">
    <text evidence="2">Belongs to the polycystin family.</text>
</comment>
<feature type="transmembrane region" description="Helical" evidence="10">
    <location>
        <begin position="391"/>
        <end position="410"/>
    </location>
</feature>
<dbReference type="AlphaFoldDB" id="A0A6T8MAM1"/>
<feature type="compositionally biased region" description="Basic residues" evidence="9">
    <location>
        <begin position="1"/>
        <end position="13"/>
    </location>
</feature>
<name>A0A6T8MAM1_HEMAN</name>
<feature type="disulfide bond" evidence="7">
    <location>
        <begin position="198"/>
        <end position="211"/>
    </location>
</feature>